<proteinExistence type="predicted"/>
<dbReference type="EMBL" id="CATQJL010000112">
    <property type="protein sequence ID" value="CAJ0593871.1"/>
    <property type="molecule type" value="Genomic_DNA"/>
</dbReference>
<dbReference type="Proteomes" id="UP001176961">
    <property type="component" value="Unassembled WGS sequence"/>
</dbReference>
<gene>
    <name evidence="1" type="ORF">CYNAS_LOCUS5854</name>
</gene>
<evidence type="ECO:0000313" key="2">
    <source>
        <dbReference type="Proteomes" id="UP001176961"/>
    </source>
</evidence>
<dbReference type="AlphaFoldDB" id="A0AA36DW70"/>
<reference evidence="1" key="1">
    <citation type="submission" date="2023-07" db="EMBL/GenBank/DDBJ databases">
        <authorList>
            <consortium name="CYATHOMIX"/>
        </authorList>
    </citation>
    <scope>NUCLEOTIDE SEQUENCE</scope>
    <source>
        <strain evidence="1">N/A</strain>
    </source>
</reference>
<protein>
    <submittedName>
        <fullName evidence="1">Uncharacterized protein</fullName>
    </submittedName>
</protein>
<comment type="caution">
    <text evidence="1">The sequence shown here is derived from an EMBL/GenBank/DDBJ whole genome shotgun (WGS) entry which is preliminary data.</text>
</comment>
<evidence type="ECO:0000313" key="1">
    <source>
        <dbReference type="EMBL" id="CAJ0593871.1"/>
    </source>
</evidence>
<organism evidence="1 2">
    <name type="scientific">Cylicocyclus nassatus</name>
    <name type="common">Nematode worm</name>
    <dbReference type="NCBI Taxonomy" id="53992"/>
    <lineage>
        <taxon>Eukaryota</taxon>
        <taxon>Metazoa</taxon>
        <taxon>Ecdysozoa</taxon>
        <taxon>Nematoda</taxon>
        <taxon>Chromadorea</taxon>
        <taxon>Rhabditida</taxon>
        <taxon>Rhabditina</taxon>
        <taxon>Rhabditomorpha</taxon>
        <taxon>Strongyloidea</taxon>
        <taxon>Strongylidae</taxon>
        <taxon>Cylicocyclus</taxon>
    </lineage>
</organism>
<keyword evidence="2" id="KW-1185">Reference proteome</keyword>
<name>A0AA36DW70_CYLNA</name>
<sequence>MELRKEVKKKQGSSEDYVMNALATRLPEFDQNPNPNTDTIHFLMKLMELWKSCREPIAELTKQESNEEYKDYLELQNHIQMIDKAKVPQGSVCGGKVHDYLVPISNIASEVLTRAGFGLACRGVATLCGIPRIRVTKFRMCTAAHSNNRPMQ</sequence>
<accession>A0AA36DW70</accession>